<sequence>MKTNPPLPMGYSELPRGKLANVVTCLEMRERPEVNVPASGALRFERWRAPALDDYRRLFREVGENWLWLSRLIMDDDELGAILHHPDVEIYVILSEEGRRIGLLELDFRQPGECELVFCGLVADAIGQGAGKLLITQAVARAWARPINRFWLHTCHFDHPSAISFYQKAGFKPYGFLVEVVDDPRLSGHIPETAAPHVPLLRP</sequence>
<dbReference type="GO" id="GO:0016747">
    <property type="term" value="F:acyltransferase activity, transferring groups other than amino-acyl groups"/>
    <property type="evidence" value="ECO:0007669"/>
    <property type="project" value="InterPro"/>
</dbReference>
<keyword evidence="5" id="KW-1185">Reference proteome</keyword>
<dbReference type="PANTHER" id="PTHR43800">
    <property type="entry name" value="PEPTIDYL-LYSINE N-ACETYLTRANSFERASE YJAB"/>
    <property type="match status" value="1"/>
</dbReference>
<dbReference type="Proteomes" id="UP000582090">
    <property type="component" value="Unassembled WGS sequence"/>
</dbReference>
<dbReference type="InterPro" id="IPR000182">
    <property type="entry name" value="GNAT_dom"/>
</dbReference>
<evidence type="ECO:0000313" key="5">
    <source>
        <dbReference type="Proteomes" id="UP000582090"/>
    </source>
</evidence>
<proteinExistence type="predicted"/>
<keyword evidence="1 4" id="KW-0808">Transferase</keyword>
<keyword evidence="2" id="KW-0012">Acyltransferase</keyword>
<dbReference type="SUPFAM" id="SSF55729">
    <property type="entry name" value="Acyl-CoA N-acyltransferases (Nat)"/>
    <property type="match status" value="1"/>
</dbReference>
<dbReference type="RefSeq" id="WP_183902625.1">
    <property type="nucleotide sequence ID" value="NZ_JACIDW010000035.1"/>
</dbReference>
<dbReference type="Pfam" id="PF00583">
    <property type="entry name" value="Acetyltransf_1"/>
    <property type="match status" value="1"/>
</dbReference>
<evidence type="ECO:0000256" key="2">
    <source>
        <dbReference type="ARBA" id="ARBA00023315"/>
    </source>
</evidence>
<evidence type="ECO:0000256" key="1">
    <source>
        <dbReference type="ARBA" id="ARBA00022679"/>
    </source>
</evidence>
<feature type="domain" description="N-acetyltransferase" evidence="3">
    <location>
        <begin position="42"/>
        <end position="203"/>
    </location>
</feature>
<accession>A0A7W6CY39</accession>
<reference evidence="4 5" key="1">
    <citation type="submission" date="2020-08" db="EMBL/GenBank/DDBJ databases">
        <title>Genomic Encyclopedia of Type Strains, Phase IV (KMG-IV): sequencing the most valuable type-strain genomes for metagenomic binning, comparative biology and taxonomic classification.</title>
        <authorList>
            <person name="Goeker M."/>
        </authorList>
    </citation>
    <scope>NUCLEOTIDE SEQUENCE [LARGE SCALE GENOMIC DNA]</scope>
    <source>
        <strain evidence="4 5">DSM 26575</strain>
    </source>
</reference>
<dbReference type="PROSITE" id="PS51186">
    <property type="entry name" value="GNAT"/>
    <property type="match status" value="1"/>
</dbReference>
<dbReference type="Gene3D" id="3.40.630.30">
    <property type="match status" value="1"/>
</dbReference>
<dbReference type="PANTHER" id="PTHR43800:SF1">
    <property type="entry name" value="PEPTIDYL-LYSINE N-ACETYLTRANSFERASE YJAB"/>
    <property type="match status" value="1"/>
</dbReference>
<organism evidence="4 5">
    <name type="scientific">Rhizobium metallidurans</name>
    <dbReference type="NCBI Taxonomy" id="1265931"/>
    <lineage>
        <taxon>Bacteria</taxon>
        <taxon>Pseudomonadati</taxon>
        <taxon>Pseudomonadota</taxon>
        <taxon>Alphaproteobacteria</taxon>
        <taxon>Hyphomicrobiales</taxon>
        <taxon>Rhizobiaceae</taxon>
        <taxon>Rhizobium/Agrobacterium group</taxon>
        <taxon>Rhizobium</taxon>
    </lineage>
</organism>
<name>A0A7W6CY39_9HYPH</name>
<evidence type="ECO:0000313" key="4">
    <source>
        <dbReference type="EMBL" id="MBB3967203.1"/>
    </source>
</evidence>
<dbReference type="CDD" id="cd04301">
    <property type="entry name" value="NAT_SF"/>
    <property type="match status" value="1"/>
</dbReference>
<evidence type="ECO:0000259" key="3">
    <source>
        <dbReference type="PROSITE" id="PS51186"/>
    </source>
</evidence>
<comment type="caution">
    <text evidence="4">The sequence shown here is derived from an EMBL/GenBank/DDBJ whole genome shotgun (WGS) entry which is preliminary data.</text>
</comment>
<protein>
    <submittedName>
        <fullName evidence="4">GNAT superfamily N-acetyltransferase</fullName>
    </submittedName>
</protein>
<dbReference type="InterPro" id="IPR016181">
    <property type="entry name" value="Acyl_CoA_acyltransferase"/>
</dbReference>
<gene>
    <name evidence="4" type="ORF">GGQ67_004900</name>
</gene>
<dbReference type="AlphaFoldDB" id="A0A7W6CY39"/>
<dbReference type="EMBL" id="JACIDW010000035">
    <property type="protein sequence ID" value="MBB3967203.1"/>
    <property type="molecule type" value="Genomic_DNA"/>
</dbReference>